<feature type="coiled-coil region" evidence="1">
    <location>
        <begin position="93"/>
        <end position="120"/>
    </location>
</feature>
<dbReference type="RefSeq" id="WP_107864974.1">
    <property type="nucleotide sequence ID" value="NZ_QAON01000004.1"/>
</dbReference>
<evidence type="ECO:0000256" key="1">
    <source>
        <dbReference type="SAM" id="Coils"/>
    </source>
</evidence>
<evidence type="ECO:0000313" key="3">
    <source>
        <dbReference type="Proteomes" id="UP000244223"/>
    </source>
</evidence>
<gene>
    <name evidence="2" type="ORF">C8N29_1045</name>
</gene>
<dbReference type="AlphaFoldDB" id="A0A2T5J0P6"/>
<comment type="caution">
    <text evidence="2">The sequence shown here is derived from an EMBL/GenBank/DDBJ whole genome shotgun (WGS) entry which is preliminary data.</text>
</comment>
<reference evidence="2 3" key="1">
    <citation type="submission" date="2018-04" db="EMBL/GenBank/DDBJ databases">
        <title>Genomic Encyclopedia of Archaeal and Bacterial Type Strains, Phase II (KMG-II): from individual species to whole genera.</title>
        <authorList>
            <person name="Goeker M."/>
        </authorList>
    </citation>
    <scope>NUCLEOTIDE SEQUENCE [LARGE SCALE GENOMIC DNA]</scope>
    <source>
        <strain evidence="2 3">DSM 5822</strain>
    </source>
</reference>
<keyword evidence="3" id="KW-1185">Reference proteome</keyword>
<evidence type="ECO:0000313" key="2">
    <source>
        <dbReference type="EMBL" id="PTQ89967.1"/>
    </source>
</evidence>
<protein>
    <recommendedName>
        <fullName evidence="4">Poly(Hydroxyalkanoate) granule associated protein phasin</fullName>
    </recommendedName>
</protein>
<organism evidence="2 3">
    <name type="scientific">Agitococcus lubricus</name>
    <dbReference type="NCBI Taxonomy" id="1077255"/>
    <lineage>
        <taxon>Bacteria</taxon>
        <taxon>Pseudomonadati</taxon>
        <taxon>Pseudomonadota</taxon>
        <taxon>Gammaproteobacteria</taxon>
        <taxon>Moraxellales</taxon>
        <taxon>Moraxellaceae</taxon>
        <taxon>Agitococcus</taxon>
    </lineage>
</organism>
<sequence length="131" mass="13977">MGELKEVAETQAEISLVDRVKELGQQVTLAGFGVVAKLEEVFAKVEEESQKQLDKLVAAGQVARGEQAAADKKVVLVAFGLVETVKAEADKLKVDVKGEAEKLKGEAEKLKADAQKLFSDLVAAGEKRKAA</sequence>
<dbReference type="Proteomes" id="UP000244223">
    <property type="component" value="Unassembled WGS sequence"/>
</dbReference>
<keyword evidence="1" id="KW-0175">Coiled coil</keyword>
<proteinExistence type="predicted"/>
<evidence type="ECO:0008006" key="4">
    <source>
        <dbReference type="Google" id="ProtNLM"/>
    </source>
</evidence>
<dbReference type="EMBL" id="QAON01000004">
    <property type="protein sequence ID" value="PTQ89967.1"/>
    <property type="molecule type" value="Genomic_DNA"/>
</dbReference>
<name>A0A2T5J0P6_9GAMM</name>
<dbReference type="OrthoDB" id="6080371at2"/>
<accession>A0A2T5J0P6</accession>